<comment type="caution">
    <text evidence="2">The sequence shown here is derived from an EMBL/GenBank/DDBJ whole genome shotgun (WGS) entry which is preliminary data.</text>
</comment>
<proteinExistence type="predicted"/>
<dbReference type="Proteomes" id="UP000820818">
    <property type="component" value="Linkage Group LG2"/>
</dbReference>
<organism evidence="2 3">
    <name type="scientific">Daphnia sinensis</name>
    <dbReference type="NCBI Taxonomy" id="1820382"/>
    <lineage>
        <taxon>Eukaryota</taxon>
        <taxon>Metazoa</taxon>
        <taxon>Ecdysozoa</taxon>
        <taxon>Arthropoda</taxon>
        <taxon>Crustacea</taxon>
        <taxon>Branchiopoda</taxon>
        <taxon>Diplostraca</taxon>
        <taxon>Cladocera</taxon>
        <taxon>Anomopoda</taxon>
        <taxon>Daphniidae</taxon>
        <taxon>Daphnia</taxon>
        <taxon>Daphnia similis group</taxon>
    </lineage>
</organism>
<evidence type="ECO:0000313" key="3">
    <source>
        <dbReference type="Proteomes" id="UP000820818"/>
    </source>
</evidence>
<name>A0AAD5LKV5_9CRUS</name>
<accession>A0AAD5LKV5</accession>
<reference evidence="2 3" key="1">
    <citation type="submission" date="2022-05" db="EMBL/GenBank/DDBJ databases">
        <title>A multi-omics perspective on studying reproductive biology in Daphnia sinensis.</title>
        <authorList>
            <person name="Jia J."/>
        </authorList>
    </citation>
    <scope>NUCLEOTIDE SEQUENCE [LARGE SCALE GENOMIC DNA]</scope>
    <source>
        <strain evidence="2 3">WSL</strain>
    </source>
</reference>
<gene>
    <name evidence="2" type="ORF">GHT06_007682</name>
    <name evidence="1" type="ORF">GHT06_010117</name>
</gene>
<protein>
    <submittedName>
        <fullName evidence="2">Uncharacterized protein</fullName>
    </submittedName>
</protein>
<evidence type="ECO:0000313" key="2">
    <source>
        <dbReference type="EMBL" id="KAI9563945.1"/>
    </source>
</evidence>
<dbReference type="Proteomes" id="UP000820818">
    <property type="component" value="Linkage Group LG1"/>
</dbReference>
<dbReference type="EMBL" id="WJBH02000001">
    <property type="protein sequence ID" value="KAI9563945.1"/>
    <property type="molecule type" value="Genomic_DNA"/>
</dbReference>
<sequence>METEKFEQLTLSESEDEITIKMFPRYKDVNEEILENMIHVHENFFQWKRVQGQSTLSNFFERHNAVTFVRSSRSRKVDGKPKSFKWKNSMPIDLSGLQSVHRILLIRDITQRLRLFDNVKDDGNKMLTGNGKTTINFKLGDTIFSLVLAPSPVHPGNALIKMQRTKGKPYAKSHADVEKFVCFGKLDAKDIELIVNSARRTGTQITDRDINICEEDEVKKIMAEEMNFFMLLYDFEVARRLQRPFSNKSRNFDSLPIGIGIAMIHRINKTKNENKEVSSGLEKWVFFSGLFKDDWESRKDAFHKIVDAFGGCKEPSEVGTGAEHINNMLLAEQFGSQE</sequence>
<evidence type="ECO:0000313" key="1">
    <source>
        <dbReference type="EMBL" id="KAI9562663.1"/>
    </source>
</evidence>
<keyword evidence="3" id="KW-1185">Reference proteome</keyword>
<dbReference type="EMBL" id="WJBH02000002">
    <property type="protein sequence ID" value="KAI9562663.1"/>
    <property type="molecule type" value="Genomic_DNA"/>
</dbReference>
<dbReference type="AlphaFoldDB" id="A0AAD5LKV5"/>